<evidence type="ECO:0000256" key="3">
    <source>
        <dbReference type="ARBA" id="ARBA00022989"/>
    </source>
</evidence>
<dbReference type="eggNOG" id="COG2982">
    <property type="taxonomic scope" value="Bacteria"/>
</dbReference>
<comment type="caution">
    <text evidence="6">The sequence shown here is derived from an EMBL/GenBank/DDBJ whole genome shotgun (WGS) entry which is preliminary data.</text>
</comment>
<keyword evidence="7" id="KW-1185">Reference proteome</keyword>
<dbReference type="GO" id="GO:0009306">
    <property type="term" value="P:protein secretion"/>
    <property type="evidence" value="ECO:0007669"/>
    <property type="project" value="InterPro"/>
</dbReference>
<dbReference type="Proteomes" id="UP000005697">
    <property type="component" value="Unassembled WGS sequence"/>
</dbReference>
<gene>
    <name evidence="6" type="ORF">HMPREF9141_2334</name>
</gene>
<organism evidence="6 7">
    <name type="scientific">Prevotella multiformis DSM 16608</name>
    <dbReference type="NCBI Taxonomy" id="888743"/>
    <lineage>
        <taxon>Bacteria</taxon>
        <taxon>Pseudomonadati</taxon>
        <taxon>Bacteroidota</taxon>
        <taxon>Bacteroidia</taxon>
        <taxon>Bacteroidales</taxon>
        <taxon>Prevotellaceae</taxon>
        <taxon>Prevotella</taxon>
    </lineage>
</organism>
<keyword evidence="4" id="KW-0472">Membrane</keyword>
<dbReference type="HOGENOM" id="CLU_002997_1_1_10"/>
<evidence type="ECO:0000256" key="4">
    <source>
        <dbReference type="ARBA" id="ARBA00023136"/>
    </source>
</evidence>
<protein>
    <recommendedName>
        <fullName evidence="5">Translocation and assembly module TamB C-terminal domain-containing protein</fullName>
    </recommendedName>
</protein>
<evidence type="ECO:0000259" key="5">
    <source>
        <dbReference type="Pfam" id="PF04357"/>
    </source>
</evidence>
<evidence type="ECO:0000313" key="6">
    <source>
        <dbReference type="EMBL" id="EGC19083.1"/>
    </source>
</evidence>
<feature type="domain" description="Translocation and assembly module TamB C-terminal" evidence="5">
    <location>
        <begin position="1000"/>
        <end position="1454"/>
    </location>
</feature>
<dbReference type="InterPro" id="IPR007452">
    <property type="entry name" value="TamB_C"/>
</dbReference>
<proteinExistence type="predicted"/>
<reference evidence="6 7" key="1">
    <citation type="submission" date="2011-01" db="EMBL/GenBank/DDBJ databases">
        <authorList>
            <person name="Muzny D."/>
            <person name="Qin X."/>
            <person name="Deng J."/>
            <person name="Jiang H."/>
            <person name="Liu Y."/>
            <person name="Qu J."/>
            <person name="Song X.-Z."/>
            <person name="Zhang L."/>
            <person name="Thornton R."/>
            <person name="Coyle M."/>
            <person name="Francisco L."/>
            <person name="Jackson L."/>
            <person name="Javaid M."/>
            <person name="Korchina V."/>
            <person name="Kovar C."/>
            <person name="Mata R."/>
            <person name="Mathew T."/>
            <person name="Ngo R."/>
            <person name="Nguyen L."/>
            <person name="Nguyen N."/>
            <person name="Okwuonu G."/>
            <person name="Ongeri F."/>
            <person name="Pham C."/>
            <person name="Simmons D."/>
            <person name="Wilczek-Boney K."/>
            <person name="Hale W."/>
            <person name="Jakkamsetti A."/>
            <person name="Pham P."/>
            <person name="Ruth R."/>
            <person name="San Lucas F."/>
            <person name="Warren J."/>
            <person name="Zhang J."/>
            <person name="Zhao Z."/>
            <person name="Zhou C."/>
            <person name="Zhu D."/>
            <person name="Lee S."/>
            <person name="Bess C."/>
            <person name="Blankenburg K."/>
            <person name="Forbes L."/>
            <person name="Fu Q."/>
            <person name="Gubbala S."/>
            <person name="Hirani K."/>
            <person name="Jayaseelan J.C."/>
            <person name="Lara F."/>
            <person name="Munidasa M."/>
            <person name="Palculict T."/>
            <person name="Patil S."/>
            <person name="Pu L.-L."/>
            <person name="Saada N."/>
            <person name="Tang L."/>
            <person name="Weissenberger G."/>
            <person name="Zhu Y."/>
            <person name="Hemphill L."/>
            <person name="Shang Y."/>
            <person name="Youmans B."/>
            <person name="Ayvaz T."/>
            <person name="Ross M."/>
            <person name="Santibanez J."/>
            <person name="Aqrawi P."/>
            <person name="Gross S."/>
            <person name="Joshi V."/>
            <person name="Fowler G."/>
            <person name="Nazareth L."/>
            <person name="Reid J."/>
            <person name="Worley K."/>
            <person name="Petrosino J."/>
            <person name="Highlander S."/>
            <person name="Gibbs R."/>
        </authorList>
    </citation>
    <scope>NUCLEOTIDE SEQUENCE [LARGE SCALE GENOMIC DNA]</scope>
    <source>
        <strain evidence="6 7">DSM 16608</strain>
    </source>
</reference>
<dbReference type="RefSeq" id="WP_007367085.1">
    <property type="nucleotide sequence ID" value="NZ_GL872282.1"/>
</dbReference>
<keyword evidence="3" id="KW-1133">Transmembrane helix</keyword>
<dbReference type="GO" id="GO:0005886">
    <property type="term" value="C:plasma membrane"/>
    <property type="evidence" value="ECO:0007669"/>
    <property type="project" value="InterPro"/>
</dbReference>
<dbReference type="EMBL" id="AEWX01000034">
    <property type="protein sequence ID" value="EGC19083.1"/>
    <property type="molecule type" value="Genomic_DNA"/>
</dbReference>
<accession>F0F9R7</accession>
<dbReference type="STRING" id="888743.HMPREF9141_2334"/>
<sequence>MVWTVAGLYLSAIVLLHLPAVQDFLARKAAGAAGRKLGTEVRVGRIDLGVFNRFVLDDVLIYDQQKKRMLSASRIGAKVDLWHLLRTGEIDISSAQVFGLKADFYKTGRNARPNFQFALDSLASKDTTAHTPLRLSINSLVVRHGSIRYDRLDAPRTPGRLNPDHIDVSGISAYLVLHELKDTSLWADLCTLAFREAAGLEVRQLTFGLKADRRHASLHGFRLETPASRIALKELSADYRMKRGRPDGSTLHYAVRGFKATVTPADFAALLPALRPFTTACEASLEAQGTRRSLRIESLSVADRTLATQVRAKGRIRHLDTRPAWDISFTPLRISRPMILRIAQALRQPLPKPLESLGGIFYHGSFAHATGRYSAKGLLRTGAGDIRLTAAVQGKNVRASVRTQGFDMAKVLDNPDFGQVSADLLAEGSTDLSRLLAKGDIRSFRYKGYTYRNIRLDGVYAGDAFSGKASIDDPNGSLAIDGRAANLLAFLHRKGKLKADLTVDARAVNLHRLQLTDALGDRTLSFRSVIKGQGTGLDDLTGSLAVSGFNLAGEGQDIALDRLEATADNGLLGRSLDVRTDFGEAHLAGQYDPATLPQSLLRVLGHYLPGIVYPRPEYSIAKGRAAYAFSLQLDDTRMLNRLLRTPLDASRPVRVEGKVDERHNGLDLHVDAPDLTCAGQRLRHLLLDVGSRPQGLHAVLSAEREGGTGPHVRMTAQGHIAGNRIDSDIDFQLPGPSPVRGHISSTAAFERRRGGLETRLHFNPSTIHFDSIALQVQPSDLSCHRNRLMIDHFELSNRNQHIIVNGQTSGNPEDSILIRFREIDIPYVLNLVNFHSVSFSGTATGTASVRSFFHRPQMEARLKVNGFQFEKGDMGTLTASVGYNGRDGRIHIDARADDGDARTDIKGYVDLRNSYINLPVYAHDTHLYFLRSFCGSFMDRIQVRANGWCKVVGPLSNVNLEGDMEACGSVFVKPAGAVYTLRNARIRMIPDEILFDRDTLTDPQSHIGIVTGGLHHNSLRHLTYDINIEAKNLLAYNYPKKQGKETFWGVVYGTGDCRIKGGPGETTMDIELTPEKNTRLTYDAAAAGDAGPNNFIRWTGLPKDSTGLPDAATADAAGSPEKAAVVLPGYDDIPSDLRMNFLLHTTPDLTLGVLLDETTGDNIRLNGSGIIRATYYNKGAFQLYGNYNVGRGQYNLTIQDIIKKQFVFQPGSTIAFGGDPFNAALNLKASYIINSVPLGDLGLGSTFSGNNTKVNCLLDIGGTPGAPAVTFGLDLPSLSPDAQQMVRSVLNSEQELNQQVLYLLAVGRFYPQTNNNSTAQKNEEHSGAALAMQSLLSGTLSQQINTVLSNVVKDNNWNFGANIATGNEGFDNAEYEGMLSGSMFNNRLLFNGQFGYRNNVAKDKASFIGDFDIRYLLFPSGNVAFRVYNQTNDRYFTRNSLTTQGIGLILKKDFNNLGDIFGHRKKKTKKARQER</sequence>
<name>F0F9R7_9BACT</name>
<comment type="subcellular location">
    <subcellularLocation>
        <location evidence="1">Membrane</location>
        <topology evidence="1">Single-pass membrane protein</topology>
    </subcellularLocation>
</comment>
<evidence type="ECO:0000256" key="1">
    <source>
        <dbReference type="ARBA" id="ARBA00004167"/>
    </source>
</evidence>
<evidence type="ECO:0000313" key="7">
    <source>
        <dbReference type="Proteomes" id="UP000005697"/>
    </source>
</evidence>
<evidence type="ECO:0000256" key="2">
    <source>
        <dbReference type="ARBA" id="ARBA00022692"/>
    </source>
</evidence>
<dbReference type="Pfam" id="PF04357">
    <property type="entry name" value="TamB"/>
    <property type="match status" value="1"/>
</dbReference>
<keyword evidence="2" id="KW-0812">Transmembrane</keyword>